<evidence type="ECO:0000256" key="6">
    <source>
        <dbReference type="ARBA" id="ARBA00022989"/>
    </source>
</evidence>
<gene>
    <name evidence="10" type="ORF">A3J15_00640</name>
</gene>
<feature type="transmembrane region" description="Helical" evidence="8">
    <location>
        <begin position="219"/>
        <end position="237"/>
    </location>
</feature>
<comment type="caution">
    <text evidence="10">The sequence shown here is derived from an EMBL/GenBank/DDBJ whole genome shotgun (WGS) entry which is preliminary data.</text>
</comment>
<dbReference type="GO" id="GO:0006493">
    <property type="term" value="P:protein O-linked glycosylation"/>
    <property type="evidence" value="ECO:0007669"/>
    <property type="project" value="InterPro"/>
</dbReference>
<organism evidence="10 11">
    <name type="scientific">Candidatus Roizmanbacteria bacterium RIFCSPLOWO2_02_FULL_38_10</name>
    <dbReference type="NCBI Taxonomy" id="1802074"/>
    <lineage>
        <taxon>Bacteria</taxon>
        <taxon>Candidatus Roizmaniibacteriota</taxon>
    </lineage>
</organism>
<feature type="transmembrane region" description="Helical" evidence="8">
    <location>
        <begin position="360"/>
        <end position="381"/>
    </location>
</feature>
<dbReference type="InterPro" id="IPR003342">
    <property type="entry name" value="ArnT-like_N"/>
</dbReference>
<dbReference type="PANTHER" id="PTHR33908:SF11">
    <property type="entry name" value="MEMBRANE PROTEIN"/>
    <property type="match status" value="1"/>
</dbReference>
<evidence type="ECO:0000256" key="3">
    <source>
        <dbReference type="ARBA" id="ARBA00022676"/>
    </source>
</evidence>
<evidence type="ECO:0000256" key="8">
    <source>
        <dbReference type="SAM" id="Phobius"/>
    </source>
</evidence>
<keyword evidence="3" id="KW-0328">Glycosyltransferase</keyword>
<dbReference type="GO" id="GO:0005886">
    <property type="term" value="C:plasma membrane"/>
    <property type="evidence" value="ECO:0007669"/>
    <property type="project" value="UniProtKB-SubCell"/>
</dbReference>
<feature type="transmembrane region" description="Helical" evidence="8">
    <location>
        <begin position="98"/>
        <end position="118"/>
    </location>
</feature>
<dbReference type="STRING" id="1802074.A3J15_00640"/>
<evidence type="ECO:0000259" key="9">
    <source>
        <dbReference type="Pfam" id="PF02366"/>
    </source>
</evidence>
<dbReference type="Pfam" id="PF02366">
    <property type="entry name" value="PMT"/>
    <property type="match status" value="1"/>
</dbReference>
<feature type="transmembrane region" description="Helical" evidence="8">
    <location>
        <begin position="124"/>
        <end position="141"/>
    </location>
</feature>
<evidence type="ECO:0000256" key="1">
    <source>
        <dbReference type="ARBA" id="ARBA00004651"/>
    </source>
</evidence>
<keyword evidence="2" id="KW-1003">Cell membrane</keyword>
<evidence type="ECO:0000256" key="7">
    <source>
        <dbReference type="ARBA" id="ARBA00023136"/>
    </source>
</evidence>
<evidence type="ECO:0000256" key="2">
    <source>
        <dbReference type="ARBA" id="ARBA00022475"/>
    </source>
</evidence>
<dbReference type="PANTHER" id="PTHR33908">
    <property type="entry name" value="MANNOSYLTRANSFERASE YKCB-RELATED"/>
    <property type="match status" value="1"/>
</dbReference>
<keyword evidence="6 8" id="KW-1133">Transmembrane helix</keyword>
<protein>
    <recommendedName>
        <fullName evidence="9">ArnT-like N-terminal domain-containing protein</fullName>
    </recommendedName>
</protein>
<accession>A0A1F7JMP1</accession>
<feature type="transmembrane region" description="Helical" evidence="8">
    <location>
        <begin position="12"/>
        <end position="31"/>
    </location>
</feature>
<dbReference type="AlphaFoldDB" id="A0A1F7JMP1"/>
<reference evidence="10 11" key="1">
    <citation type="journal article" date="2016" name="Nat. Commun.">
        <title>Thousands of microbial genomes shed light on interconnected biogeochemical processes in an aquifer system.</title>
        <authorList>
            <person name="Anantharaman K."/>
            <person name="Brown C.T."/>
            <person name="Hug L.A."/>
            <person name="Sharon I."/>
            <person name="Castelle C.J."/>
            <person name="Probst A.J."/>
            <person name="Thomas B.C."/>
            <person name="Singh A."/>
            <person name="Wilkins M.J."/>
            <person name="Karaoz U."/>
            <person name="Brodie E.L."/>
            <person name="Williams K.H."/>
            <person name="Hubbard S.S."/>
            <person name="Banfield J.F."/>
        </authorList>
    </citation>
    <scope>NUCLEOTIDE SEQUENCE [LARGE SCALE GENOMIC DNA]</scope>
</reference>
<evidence type="ECO:0000313" key="10">
    <source>
        <dbReference type="EMBL" id="OGK56891.1"/>
    </source>
</evidence>
<dbReference type="GO" id="GO:0009103">
    <property type="term" value="P:lipopolysaccharide biosynthetic process"/>
    <property type="evidence" value="ECO:0007669"/>
    <property type="project" value="UniProtKB-ARBA"/>
</dbReference>
<keyword evidence="7 8" id="KW-0472">Membrane</keyword>
<dbReference type="EMBL" id="MGAY01000019">
    <property type="protein sequence ID" value="OGK56891.1"/>
    <property type="molecule type" value="Genomic_DNA"/>
</dbReference>
<evidence type="ECO:0000256" key="4">
    <source>
        <dbReference type="ARBA" id="ARBA00022679"/>
    </source>
</evidence>
<dbReference type="GO" id="GO:0000030">
    <property type="term" value="F:mannosyltransferase activity"/>
    <property type="evidence" value="ECO:0007669"/>
    <property type="project" value="InterPro"/>
</dbReference>
<feature type="transmembrane region" description="Helical" evidence="8">
    <location>
        <begin position="310"/>
        <end position="330"/>
    </location>
</feature>
<sequence>MYKIIDQKKRIILLLSVFILIAIFFCVYKFGQVPPCINADEAAFGYNAYSLLKTGKDEYGAFLPMRLISFLDYKLPLYSYLSIPFMAFLGLNDLSTRMVNIIVAILYVPIVYLLTIELFERKRIAILAVFLSLLSPWTYILTRHAHEGPLSVLFILLSFIWFIKFHKQKKIKFFILTNLALIGAGYSYHTARLFVLVVVALQLLELFMSRKRAKKQKNYLSIIILLLTVFFIFYPDIQYGANRVANLFYLRNSGFQARLLEYKTEHANLLTHNILTESIRDVSYRYFQQWSPDFLVINGDKNWRFGFQNLGLITPIEFFLIFFGLAILFLKNERYRWLILLLLFLAPLPNALTWQDASIIRSYLMIFPISIVSAFGIYHFFEDASRKLTKNKTFVVMVLTAGIYVFYLYNNWDIYLNHYPHRAVTVRAWQCGYKELAQYVSENYSKYDTFYITDRHGQPYIFLLYYLKFDPSLYQKSAKISAPDKYGFGQIYKFDKFVFDINVDLKSKRKVFIGYPEAYNDLPVDKNKLKHIRVGTEDIFWILET</sequence>
<evidence type="ECO:0000256" key="5">
    <source>
        <dbReference type="ARBA" id="ARBA00022692"/>
    </source>
</evidence>
<dbReference type="InterPro" id="IPR050297">
    <property type="entry name" value="LipidA_mod_glycosyltrf_83"/>
</dbReference>
<proteinExistence type="predicted"/>
<feature type="transmembrane region" description="Helical" evidence="8">
    <location>
        <begin position="393"/>
        <end position="412"/>
    </location>
</feature>
<feature type="transmembrane region" description="Helical" evidence="8">
    <location>
        <begin position="148"/>
        <end position="166"/>
    </location>
</feature>
<feature type="transmembrane region" description="Helical" evidence="8">
    <location>
        <begin position="75"/>
        <end position="91"/>
    </location>
</feature>
<dbReference type="GO" id="GO:0016763">
    <property type="term" value="F:pentosyltransferase activity"/>
    <property type="evidence" value="ECO:0007669"/>
    <property type="project" value="TreeGrafter"/>
</dbReference>
<comment type="subcellular location">
    <subcellularLocation>
        <location evidence="1">Cell membrane</location>
        <topology evidence="1">Multi-pass membrane protein</topology>
    </subcellularLocation>
</comment>
<feature type="domain" description="ArnT-like N-terminal" evidence="9">
    <location>
        <begin position="21"/>
        <end position="229"/>
    </location>
</feature>
<evidence type="ECO:0000313" key="11">
    <source>
        <dbReference type="Proteomes" id="UP000176376"/>
    </source>
</evidence>
<name>A0A1F7JMP1_9BACT</name>
<feature type="transmembrane region" description="Helical" evidence="8">
    <location>
        <begin position="337"/>
        <end position="354"/>
    </location>
</feature>
<keyword evidence="5 8" id="KW-0812">Transmembrane</keyword>
<keyword evidence="4" id="KW-0808">Transferase</keyword>
<dbReference type="Proteomes" id="UP000176376">
    <property type="component" value="Unassembled WGS sequence"/>
</dbReference>
<feature type="transmembrane region" description="Helical" evidence="8">
    <location>
        <begin position="186"/>
        <end position="207"/>
    </location>
</feature>